<evidence type="ECO:0000256" key="1">
    <source>
        <dbReference type="SAM" id="MobiDB-lite"/>
    </source>
</evidence>
<name>A0A7W5V8N6_9ACTN</name>
<dbReference type="InterPro" id="IPR050237">
    <property type="entry name" value="ATP-dep_AMP-bd_enzyme"/>
</dbReference>
<dbReference type="PANTHER" id="PTHR43767">
    <property type="entry name" value="LONG-CHAIN-FATTY-ACID--COA LIGASE"/>
    <property type="match status" value="1"/>
</dbReference>
<dbReference type="InterPro" id="IPR045851">
    <property type="entry name" value="AMP-bd_C_sf"/>
</dbReference>
<dbReference type="Gene3D" id="3.30.300.30">
    <property type="match status" value="1"/>
</dbReference>
<dbReference type="InterPro" id="IPR025110">
    <property type="entry name" value="AMP-bd_C"/>
</dbReference>
<reference evidence="4 5" key="1">
    <citation type="submission" date="2020-08" db="EMBL/GenBank/DDBJ databases">
        <title>Sequencing the genomes of 1000 actinobacteria strains.</title>
        <authorList>
            <person name="Klenk H.-P."/>
        </authorList>
    </citation>
    <scope>NUCLEOTIDE SEQUENCE [LARGE SCALE GENOMIC DNA]</scope>
    <source>
        <strain evidence="4 5">DSM 44320</strain>
    </source>
</reference>
<feature type="domain" description="AMP-dependent synthetase/ligase" evidence="2">
    <location>
        <begin position="22"/>
        <end position="121"/>
    </location>
</feature>
<feature type="domain" description="AMP-binding enzyme C-terminal" evidence="3">
    <location>
        <begin position="624"/>
        <end position="698"/>
    </location>
</feature>
<accession>A0A7W5V8N6</accession>
<keyword evidence="5" id="KW-1185">Reference proteome</keyword>
<protein>
    <submittedName>
        <fullName evidence="4">Acyl-CoA synthetase (AMP-forming)/AMP-acid ligase II</fullName>
    </submittedName>
</protein>
<evidence type="ECO:0000313" key="5">
    <source>
        <dbReference type="Proteomes" id="UP000579945"/>
    </source>
</evidence>
<dbReference type="Pfam" id="PF00501">
    <property type="entry name" value="AMP-binding"/>
    <property type="match status" value="2"/>
</dbReference>
<dbReference type="InterPro" id="IPR042099">
    <property type="entry name" value="ANL_N_sf"/>
</dbReference>
<evidence type="ECO:0000313" key="4">
    <source>
        <dbReference type="EMBL" id="MBB3732631.1"/>
    </source>
</evidence>
<dbReference type="RefSeq" id="WP_246452339.1">
    <property type="nucleotide sequence ID" value="NZ_JACIBV010000001.1"/>
</dbReference>
<dbReference type="Gene3D" id="3.40.50.12780">
    <property type="entry name" value="N-terminal domain of ligase-like"/>
    <property type="match status" value="2"/>
</dbReference>
<organism evidence="4 5">
    <name type="scientific">Nonomuraea dietziae</name>
    <dbReference type="NCBI Taxonomy" id="65515"/>
    <lineage>
        <taxon>Bacteria</taxon>
        <taxon>Bacillati</taxon>
        <taxon>Actinomycetota</taxon>
        <taxon>Actinomycetes</taxon>
        <taxon>Streptosporangiales</taxon>
        <taxon>Streptosporangiaceae</taxon>
        <taxon>Nonomuraea</taxon>
    </lineage>
</organism>
<dbReference type="SUPFAM" id="SSF56801">
    <property type="entry name" value="Acetyl-CoA synthetase-like"/>
    <property type="match status" value="1"/>
</dbReference>
<feature type="domain" description="AMP-dependent synthetase/ligase" evidence="2">
    <location>
        <begin position="354"/>
        <end position="566"/>
    </location>
</feature>
<dbReference type="Pfam" id="PF13193">
    <property type="entry name" value="AMP-binding_C"/>
    <property type="match status" value="1"/>
</dbReference>
<dbReference type="AlphaFoldDB" id="A0A7W5V8N6"/>
<dbReference type="CDD" id="cd04433">
    <property type="entry name" value="AFD_class_I"/>
    <property type="match status" value="1"/>
</dbReference>
<gene>
    <name evidence="4" type="ORF">FHR33_008491</name>
</gene>
<comment type="caution">
    <text evidence="4">The sequence shown here is derived from an EMBL/GenBank/DDBJ whole genome shotgun (WGS) entry which is preliminary data.</text>
</comment>
<dbReference type="InterPro" id="IPR000873">
    <property type="entry name" value="AMP-dep_synth/lig_dom"/>
</dbReference>
<dbReference type="PANTHER" id="PTHR43767:SF1">
    <property type="entry name" value="NONRIBOSOMAL PEPTIDE SYNTHASE PES1 (EUROFUNG)-RELATED"/>
    <property type="match status" value="1"/>
</dbReference>
<dbReference type="Proteomes" id="UP000579945">
    <property type="component" value="Unassembled WGS sequence"/>
</dbReference>
<dbReference type="GO" id="GO:0016878">
    <property type="term" value="F:acid-thiol ligase activity"/>
    <property type="evidence" value="ECO:0007669"/>
    <property type="project" value="UniProtKB-ARBA"/>
</dbReference>
<evidence type="ECO:0000259" key="2">
    <source>
        <dbReference type="Pfam" id="PF00501"/>
    </source>
</evidence>
<sequence>MSTVVDHPRGSPGPTTVPDLLRARAALEPDRVALAVAGHGELTMREWHLRADSAAHGLLARGLRRGERVGLLFAAKDWIAFAVAYCAVQRAGAVAVPLSDRLAPAELAYMLDDCAAVGVLHGEGTLPPPGAYWSCQATDLEAGPENLPRPPGVESGHRTAGEQARGHLLQNGIHGVVAGQGQHHQAADGPALLPRAPGGQPELVTSPPKGGPAPLPRIPGDEFVTSAPEGGSEVAGGLEVGAGLADGLQGGGGLVHGLEGGLAPLPRIPGDEFVTSAPEGGSEVAGSLGGGAGLADGLQHGAGLVHGLQGGAGLVHGLQGGAGLVHGVEGGAADGRGSGAGVARWRVSQGGVGVEVNPGDLAQILYTSGTTGRPKAVGASHANLTHDRAVRPNRRRFAHSTRLLHAFPIGTNAAQAMLMNALDAHPTVMTLPTFTAARFARLIESHAVGTVFVVPSMASELLNHGAHERHDLSSVVLLGSAAAALPPALSLRLSAAFPNATLVNYYTSTEAAPAQTVMVFDKDRPAALGRAGFGSALRVTGEDGRRLPPGEVGEIWLRSAAAPRAYIGGRTAGGSGEESGGGVFREGWVRMGDLGYLDRDGYLYLVDRESDVVKSGAFKVSTLQVEAALYEHPGVAEAAVVGVEHPVLGTALAAAVVPRGPDLSVTALRAFLADRLARHEIPHRVLVVADLPRNRSGKVVKEELRAMIGKA</sequence>
<proteinExistence type="predicted"/>
<dbReference type="PROSITE" id="PS00455">
    <property type="entry name" value="AMP_BINDING"/>
    <property type="match status" value="1"/>
</dbReference>
<feature type="region of interest" description="Disordered" evidence="1">
    <location>
        <begin position="182"/>
        <end position="211"/>
    </location>
</feature>
<dbReference type="GeneID" id="95394652"/>
<keyword evidence="4" id="KW-0436">Ligase</keyword>
<dbReference type="EMBL" id="JACIBV010000001">
    <property type="protein sequence ID" value="MBB3732631.1"/>
    <property type="molecule type" value="Genomic_DNA"/>
</dbReference>
<evidence type="ECO:0000259" key="3">
    <source>
        <dbReference type="Pfam" id="PF13193"/>
    </source>
</evidence>
<dbReference type="InterPro" id="IPR020845">
    <property type="entry name" value="AMP-binding_CS"/>
</dbReference>